<gene>
    <name evidence="4" type="ORF">SIN8267_02150</name>
</gene>
<keyword evidence="1" id="KW-0285">Flavoprotein</keyword>
<proteinExistence type="predicted"/>
<dbReference type="EMBL" id="CAKLPX010000002">
    <property type="protein sequence ID" value="CAH0992035.1"/>
    <property type="molecule type" value="Genomic_DNA"/>
</dbReference>
<dbReference type="InterPro" id="IPR001155">
    <property type="entry name" value="OxRdtase_FMN_N"/>
</dbReference>
<keyword evidence="5" id="KW-1185">Reference proteome</keyword>
<dbReference type="Gene3D" id="3.20.20.70">
    <property type="entry name" value="Aldolase class I"/>
    <property type="match status" value="1"/>
</dbReference>
<feature type="domain" description="NADH:flavin oxidoreductase/NADH oxidase N-terminal" evidence="3">
    <location>
        <begin position="9"/>
        <end position="255"/>
    </location>
</feature>
<dbReference type="Pfam" id="PF00724">
    <property type="entry name" value="Oxidored_FMN"/>
    <property type="match status" value="1"/>
</dbReference>
<dbReference type="RefSeq" id="WP_237444732.1">
    <property type="nucleotide sequence ID" value="NZ_CAKLPX010000002.1"/>
</dbReference>
<dbReference type="SUPFAM" id="SSF51395">
    <property type="entry name" value="FMN-linked oxidoreductases"/>
    <property type="match status" value="1"/>
</dbReference>
<dbReference type="PANTHER" id="PTHR43656:SF2">
    <property type="entry name" value="BINDING OXIDOREDUCTASE, PUTATIVE (AFU_ORTHOLOGUE AFUA_2G08260)-RELATED"/>
    <property type="match status" value="1"/>
</dbReference>
<dbReference type="Proteomes" id="UP000838100">
    <property type="component" value="Unassembled WGS sequence"/>
</dbReference>
<reference evidence="4" key="1">
    <citation type="submission" date="2021-12" db="EMBL/GenBank/DDBJ databases">
        <authorList>
            <person name="Rodrigo-Torres L."/>
            <person name="Arahal R. D."/>
            <person name="Lucena T."/>
        </authorList>
    </citation>
    <scope>NUCLEOTIDE SEQUENCE</scope>
    <source>
        <strain evidence="4">CECT 8267</strain>
    </source>
</reference>
<accession>A0ABM9AFQ2</accession>
<evidence type="ECO:0000313" key="4">
    <source>
        <dbReference type="EMBL" id="CAH0992035.1"/>
    </source>
</evidence>
<dbReference type="EC" id="1.-.-.-" evidence="4"/>
<comment type="caution">
    <text evidence="4">The sequence shown here is derived from an EMBL/GenBank/DDBJ whole genome shotgun (WGS) entry which is preliminary data.</text>
</comment>
<dbReference type="InterPro" id="IPR051799">
    <property type="entry name" value="NADH_flavin_oxidoreductase"/>
</dbReference>
<sequence length="397" mass="43104">MSQYLEKCFSGAKINSLELRNRIIKAATFEGMSANGAPKPSLGAFHSRLAEGGIGMTTLAYCGAESNGRVMDSMLYMDEQIKPQLQQIISDVHSHGAKVSGQLSHCGNFSKNKEFKGRRPLGPSFGINSVGIASGMPFAGALTIPEIKERVKTFARAALFMKNTGFDAIEIHFGHGYGISQFISPRTNKRKDEYGGSLENRMRFALEVLAAVRAAVGDDFPIIGKISMMDGVGDGIKIDDAVEIAKMLDKGGIDGIITSGGTSSMNPMLMFRGDTLLNGMIEQETNPIMKFGLKLVGPKLFRQYPYEDTYFLPQAQRIRDAVDCAVVYIGGCSSNADIERVMGAGFDFIQLGRSLIHDPDFVKHAMADANYKNGCSHCNKCATLIEHPDGIRCVEVA</sequence>
<evidence type="ECO:0000256" key="1">
    <source>
        <dbReference type="ARBA" id="ARBA00022630"/>
    </source>
</evidence>
<dbReference type="CDD" id="cd02803">
    <property type="entry name" value="OYE_like_FMN_family"/>
    <property type="match status" value="1"/>
</dbReference>
<evidence type="ECO:0000259" key="3">
    <source>
        <dbReference type="Pfam" id="PF00724"/>
    </source>
</evidence>
<dbReference type="InterPro" id="IPR013785">
    <property type="entry name" value="Aldolase_TIM"/>
</dbReference>
<name>A0ABM9AFQ2_9GAMM</name>
<evidence type="ECO:0000313" key="5">
    <source>
        <dbReference type="Proteomes" id="UP000838100"/>
    </source>
</evidence>
<evidence type="ECO:0000256" key="2">
    <source>
        <dbReference type="ARBA" id="ARBA00023002"/>
    </source>
</evidence>
<dbReference type="PANTHER" id="PTHR43656">
    <property type="entry name" value="BINDING OXIDOREDUCTASE, PUTATIVE (AFU_ORTHOLOGUE AFUA_2G08260)-RELATED"/>
    <property type="match status" value="1"/>
</dbReference>
<protein>
    <submittedName>
        <fullName evidence="4">NADH oxidase</fullName>
        <ecNumber evidence="4">1.-.-.-</ecNumber>
    </submittedName>
</protein>
<dbReference type="GO" id="GO:0016491">
    <property type="term" value="F:oxidoreductase activity"/>
    <property type="evidence" value="ECO:0007669"/>
    <property type="project" value="UniProtKB-KW"/>
</dbReference>
<keyword evidence="2 4" id="KW-0560">Oxidoreductase</keyword>
<organism evidence="4 5">
    <name type="scientific">Sinobacterium norvegicum</name>
    <dbReference type="NCBI Taxonomy" id="1641715"/>
    <lineage>
        <taxon>Bacteria</taxon>
        <taxon>Pseudomonadati</taxon>
        <taxon>Pseudomonadota</taxon>
        <taxon>Gammaproteobacteria</taxon>
        <taxon>Cellvibrionales</taxon>
        <taxon>Spongiibacteraceae</taxon>
        <taxon>Sinobacterium</taxon>
    </lineage>
</organism>